<dbReference type="EMBL" id="KV429054">
    <property type="protein sequence ID" value="KZT70038.1"/>
    <property type="molecule type" value="Genomic_DNA"/>
</dbReference>
<accession>A0A165QX58</accession>
<evidence type="ECO:0000313" key="3">
    <source>
        <dbReference type="Proteomes" id="UP000076727"/>
    </source>
</evidence>
<evidence type="ECO:0000256" key="1">
    <source>
        <dbReference type="SAM" id="SignalP"/>
    </source>
</evidence>
<feature type="signal peptide" evidence="1">
    <location>
        <begin position="1"/>
        <end position="18"/>
    </location>
</feature>
<reference evidence="2 3" key="1">
    <citation type="journal article" date="2016" name="Mol. Biol. Evol.">
        <title>Comparative Genomics of Early-Diverging Mushroom-Forming Fungi Provides Insights into the Origins of Lignocellulose Decay Capabilities.</title>
        <authorList>
            <person name="Nagy L.G."/>
            <person name="Riley R."/>
            <person name="Tritt A."/>
            <person name="Adam C."/>
            <person name="Daum C."/>
            <person name="Floudas D."/>
            <person name="Sun H."/>
            <person name="Yadav J.S."/>
            <person name="Pangilinan J."/>
            <person name="Larsson K.H."/>
            <person name="Matsuura K."/>
            <person name="Barry K."/>
            <person name="Labutti K."/>
            <person name="Kuo R."/>
            <person name="Ohm R.A."/>
            <person name="Bhattacharya S.S."/>
            <person name="Shirouzu T."/>
            <person name="Yoshinaga Y."/>
            <person name="Martin F.M."/>
            <person name="Grigoriev I.V."/>
            <person name="Hibbett D.S."/>
        </authorList>
    </citation>
    <scope>NUCLEOTIDE SEQUENCE [LARGE SCALE GENOMIC DNA]</scope>
    <source>
        <strain evidence="2 3">L-15889</strain>
    </source>
</reference>
<dbReference type="AlphaFoldDB" id="A0A165QX58"/>
<dbReference type="Proteomes" id="UP000076727">
    <property type="component" value="Unassembled WGS sequence"/>
</dbReference>
<keyword evidence="1" id="KW-0732">Signal</keyword>
<name>A0A165QX58_9APHY</name>
<keyword evidence="3" id="KW-1185">Reference proteome</keyword>
<gene>
    <name evidence="2" type="ORF">DAEQUDRAFT_237286</name>
</gene>
<sequence>MLLLLNFVFIFMLSTAFAAPLPSPFVIWYQSSSISALPTSVSVGPTATASNAVNGKLSVRTPDHSSDYGGETGSWTWDGFGGVADTMDMVAGHQHVVAAADDVPSPSHP</sequence>
<organism evidence="2 3">
    <name type="scientific">Daedalea quercina L-15889</name>
    <dbReference type="NCBI Taxonomy" id="1314783"/>
    <lineage>
        <taxon>Eukaryota</taxon>
        <taxon>Fungi</taxon>
        <taxon>Dikarya</taxon>
        <taxon>Basidiomycota</taxon>
        <taxon>Agaricomycotina</taxon>
        <taxon>Agaricomycetes</taxon>
        <taxon>Polyporales</taxon>
        <taxon>Fomitopsis</taxon>
    </lineage>
</organism>
<evidence type="ECO:0000313" key="2">
    <source>
        <dbReference type="EMBL" id="KZT70038.1"/>
    </source>
</evidence>
<feature type="chain" id="PRO_5007865350" evidence="1">
    <location>
        <begin position="19"/>
        <end position="109"/>
    </location>
</feature>
<proteinExistence type="predicted"/>
<protein>
    <submittedName>
        <fullName evidence="2">Uncharacterized protein</fullName>
    </submittedName>
</protein>